<evidence type="ECO:0000313" key="14">
    <source>
        <dbReference type="Proteomes" id="UP001341820"/>
    </source>
</evidence>
<evidence type="ECO:0000256" key="8">
    <source>
        <dbReference type="ARBA" id="ARBA00022927"/>
    </source>
</evidence>
<keyword evidence="4 12" id="KW-0813">Transport</keyword>
<dbReference type="PRINTS" id="PR00950">
    <property type="entry name" value="TYPE3IMSPROT"/>
</dbReference>
<keyword evidence="5 12" id="KW-1003">Cell membrane</keyword>
<keyword evidence="11 12" id="KW-1006">Bacterial flagellum protein export</keyword>
<protein>
    <recommendedName>
        <fullName evidence="3 12">Flagellar biosynthetic protein FlhB</fullName>
    </recommendedName>
</protein>
<evidence type="ECO:0000256" key="11">
    <source>
        <dbReference type="ARBA" id="ARBA00023225"/>
    </source>
</evidence>
<dbReference type="EMBL" id="JAROAS010000006">
    <property type="protein sequence ID" value="MED4127280.1"/>
    <property type="molecule type" value="Genomic_DNA"/>
</dbReference>
<dbReference type="NCBIfam" id="TIGR00328">
    <property type="entry name" value="flhB"/>
    <property type="match status" value="1"/>
</dbReference>
<dbReference type="RefSeq" id="WP_246117037.1">
    <property type="nucleotide sequence ID" value="NZ_CP042163.1"/>
</dbReference>
<comment type="function">
    <text evidence="12">Required for formation of the rod structure in the basal body of the flagellar apparatus. Together with FliI and FliH, may constitute the export apparatus of flagellin.</text>
</comment>
<comment type="caution">
    <text evidence="13">The sequence shown here is derived from an EMBL/GenBank/DDBJ whole genome shotgun (WGS) entry which is preliminary data.</text>
</comment>
<dbReference type="SUPFAM" id="SSF160544">
    <property type="entry name" value="EscU C-terminal domain-like"/>
    <property type="match status" value="1"/>
</dbReference>
<comment type="subcellular location">
    <subcellularLocation>
        <location evidence="1">Cell membrane</location>
        <topology evidence="1">Multi-pass membrane protein</topology>
    </subcellularLocation>
</comment>
<dbReference type="InterPro" id="IPR006136">
    <property type="entry name" value="FlhB"/>
</dbReference>
<keyword evidence="14" id="KW-1185">Reference proteome</keyword>
<keyword evidence="13" id="KW-0966">Cell projection</keyword>
<dbReference type="Pfam" id="PF01312">
    <property type="entry name" value="Bac_export_2"/>
    <property type="match status" value="1"/>
</dbReference>
<keyword evidence="13" id="KW-0282">Flagellum</keyword>
<evidence type="ECO:0000256" key="3">
    <source>
        <dbReference type="ARBA" id="ARBA00021622"/>
    </source>
</evidence>
<keyword evidence="7 12" id="KW-1005">Bacterial flagellum biogenesis</keyword>
<feature type="transmembrane region" description="Helical" evidence="12">
    <location>
        <begin position="158"/>
        <end position="176"/>
    </location>
</feature>
<evidence type="ECO:0000256" key="6">
    <source>
        <dbReference type="ARBA" id="ARBA00022692"/>
    </source>
</evidence>
<gene>
    <name evidence="12 13" type="primary">flhB</name>
    <name evidence="13" type="ORF">P5F74_03930</name>
</gene>
<dbReference type="Proteomes" id="UP001341820">
    <property type="component" value="Unassembled WGS sequence"/>
</dbReference>
<evidence type="ECO:0000256" key="4">
    <source>
        <dbReference type="ARBA" id="ARBA00022448"/>
    </source>
</evidence>
<evidence type="ECO:0000256" key="2">
    <source>
        <dbReference type="ARBA" id="ARBA00010690"/>
    </source>
</evidence>
<evidence type="ECO:0000256" key="1">
    <source>
        <dbReference type="ARBA" id="ARBA00004651"/>
    </source>
</evidence>
<dbReference type="InterPro" id="IPR029025">
    <property type="entry name" value="T3SS_substrate_exporter_C"/>
</dbReference>
<evidence type="ECO:0000313" key="13">
    <source>
        <dbReference type="EMBL" id="MED4127280.1"/>
    </source>
</evidence>
<keyword evidence="10 12" id="KW-0472">Membrane</keyword>
<keyword evidence="13" id="KW-0969">Cilium</keyword>
<reference evidence="13 14" key="1">
    <citation type="submission" date="2023-03" db="EMBL/GenBank/DDBJ databases">
        <title>Bacillus Genome Sequencing.</title>
        <authorList>
            <person name="Dunlap C."/>
        </authorList>
    </citation>
    <scope>NUCLEOTIDE SEQUENCE [LARGE SCALE GENOMIC DNA]</scope>
    <source>
        <strain evidence="13 14">B-4107</strain>
    </source>
</reference>
<dbReference type="Gene3D" id="3.40.1690.10">
    <property type="entry name" value="secretion proteins EscU"/>
    <property type="match status" value="1"/>
</dbReference>
<feature type="transmembrane region" description="Helical" evidence="12">
    <location>
        <begin position="98"/>
        <end position="125"/>
    </location>
</feature>
<evidence type="ECO:0000256" key="10">
    <source>
        <dbReference type="ARBA" id="ARBA00023136"/>
    </source>
</evidence>
<evidence type="ECO:0000256" key="5">
    <source>
        <dbReference type="ARBA" id="ARBA00022475"/>
    </source>
</evidence>
<evidence type="ECO:0000256" key="12">
    <source>
        <dbReference type="RuleBase" id="RU364091"/>
    </source>
</evidence>
<keyword evidence="6 12" id="KW-0812">Transmembrane</keyword>
<keyword evidence="8 12" id="KW-0653">Protein transport</keyword>
<dbReference type="InterPro" id="IPR006135">
    <property type="entry name" value="T3SS_substrate_exporter"/>
</dbReference>
<accession>A0ABU6NGT2</accession>
<comment type="similarity">
    <text evidence="2 12">Belongs to the type III secretion exporter family.</text>
</comment>
<sequence>MNSRLVMDLQWFADEKTEKATPKKRQDSRKKGQIPKSQDVNTALMLFVAFIILWLFAGPAIFSGLQGMMLDSLSRFLHVDVTEPNIASLFQKLTWNMAILVLPLMVITVLAGAFGSFLQVGSLFTTDPLKLKLEKLDPIKGAKRIFSARALVELAKSILKIVFVGAAVVIVLYINIEDVLLLSQKNIEVSAVTVGELALMMGIVAAILLLILAIPDYLYQRYDHEKQIRMSKKDIRDEHKTSEGDPKIRARRKQKQLEMSMARLAQDVPKADVIITNPTHFAVALKYDQEKADAPYVLAKGMDYAAERIKKIAREHHVPMVENVWLARTMYANLQVNDQVNEEMFEAVAEVLAYVYQLNGNT</sequence>
<evidence type="ECO:0000256" key="9">
    <source>
        <dbReference type="ARBA" id="ARBA00022989"/>
    </source>
</evidence>
<name>A0ABU6NGT2_9BACI</name>
<organism evidence="13 14">
    <name type="scientific">Shouchella miscanthi</name>
    <dbReference type="NCBI Taxonomy" id="2598861"/>
    <lineage>
        <taxon>Bacteria</taxon>
        <taxon>Bacillati</taxon>
        <taxon>Bacillota</taxon>
        <taxon>Bacilli</taxon>
        <taxon>Bacillales</taxon>
        <taxon>Bacillaceae</taxon>
        <taxon>Shouchella</taxon>
    </lineage>
</organism>
<feature type="transmembrane region" description="Helical" evidence="12">
    <location>
        <begin position="196"/>
        <end position="219"/>
    </location>
</feature>
<dbReference type="PANTHER" id="PTHR30531">
    <property type="entry name" value="FLAGELLAR BIOSYNTHETIC PROTEIN FLHB"/>
    <property type="match status" value="1"/>
</dbReference>
<keyword evidence="9 12" id="KW-1133">Transmembrane helix</keyword>
<proteinExistence type="inferred from homology"/>
<feature type="transmembrane region" description="Helical" evidence="12">
    <location>
        <begin position="40"/>
        <end position="62"/>
    </location>
</feature>
<dbReference type="Gene3D" id="6.10.250.2080">
    <property type="match status" value="1"/>
</dbReference>
<dbReference type="PANTHER" id="PTHR30531:SF12">
    <property type="entry name" value="FLAGELLAR BIOSYNTHETIC PROTEIN FLHB"/>
    <property type="match status" value="1"/>
</dbReference>
<evidence type="ECO:0000256" key="7">
    <source>
        <dbReference type="ARBA" id="ARBA00022795"/>
    </source>
</evidence>